<proteinExistence type="predicted"/>
<comment type="caution">
    <text evidence="2">The sequence shown here is derived from an EMBL/GenBank/DDBJ whole genome shotgun (WGS) entry which is preliminary data.</text>
</comment>
<dbReference type="EMBL" id="BGPR01075854">
    <property type="protein sequence ID" value="GBL57652.1"/>
    <property type="molecule type" value="Genomic_DNA"/>
</dbReference>
<dbReference type="AlphaFoldDB" id="A0A4Y1ZM04"/>
<evidence type="ECO:0000313" key="2">
    <source>
        <dbReference type="EMBL" id="GBL57652.1"/>
    </source>
</evidence>
<evidence type="ECO:0000313" key="4">
    <source>
        <dbReference type="Proteomes" id="UP000499080"/>
    </source>
</evidence>
<evidence type="ECO:0000256" key="1">
    <source>
        <dbReference type="SAM" id="MobiDB-lite"/>
    </source>
</evidence>
<dbReference type="Proteomes" id="UP000499080">
    <property type="component" value="Unassembled WGS sequence"/>
</dbReference>
<feature type="compositionally biased region" description="Polar residues" evidence="1">
    <location>
        <begin position="53"/>
        <end position="64"/>
    </location>
</feature>
<evidence type="ECO:0000313" key="3">
    <source>
        <dbReference type="EMBL" id="GBL57668.1"/>
    </source>
</evidence>
<dbReference type="EMBL" id="BGPR01075857">
    <property type="protein sequence ID" value="GBL57668.1"/>
    <property type="molecule type" value="Genomic_DNA"/>
</dbReference>
<gene>
    <name evidence="3" type="ORF">AVEN_133893_1</name>
    <name evidence="2" type="ORF">AVEN_273748_1</name>
</gene>
<feature type="region of interest" description="Disordered" evidence="1">
    <location>
        <begin position="53"/>
        <end position="79"/>
    </location>
</feature>
<reference evidence="2 4" key="1">
    <citation type="journal article" date="2019" name="Sci. Rep.">
        <title>Orb-weaving spider Araneus ventricosus genome elucidates the spidroin gene catalogue.</title>
        <authorList>
            <person name="Kono N."/>
            <person name="Nakamura H."/>
            <person name="Ohtoshi R."/>
            <person name="Moran D.A.P."/>
            <person name="Shinohara A."/>
            <person name="Yoshida Y."/>
            <person name="Fujiwara M."/>
            <person name="Mori M."/>
            <person name="Tomita M."/>
            <person name="Arakawa K."/>
        </authorList>
    </citation>
    <scope>NUCLEOTIDE SEQUENCE [LARGE SCALE GENOMIC DNA]</scope>
</reference>
<keyword evidence="4" id="KW-1185">Reference proteome</keyword>
<organism evidence="2 4">
    <name type="scientific">Araneus ventricosus</name>
    <name type="common">Orbweaver spider</name>
    <name type="synonym">Epeira ventricosa</name>
    <dbReference type="NCBI Taxonomy" id="182803"/>
    <lineage>
        <taxon>Eukaryota</taxon>
        <taxon>Metazoa</taxon>
        <taxon>Ecdysozoa</taxon>
        <taxon>Arthropoda</taxon>
        <taxon>Chelicerata</taxon>
        <taxon>Arachnida</taxon>
        <taxon>Araneae</taxon>
        <taxon>Araneomorphae</taxon>
        <taxon>Entelegynae</taxon>
        <taxon>Araneoidea</taxon>
        <taxon>Araneidae</taxon>
        <taxon>Araneus</taxon>
    </lineage>
</organism>
<feature type="region of interest" description="Disordered" evidence="1">
    <location>
        <begin position="1"/>
        <end position="25"/>
    </location>
</feature>
<sequence>MSRGRSGLVISKTTEKPTLPPNFHGTPACQSSTDLMYFRPANTVNLRWNVVSNARPSNPQSDTRPPQRKGQIRWIPCFE</sequence>
<protein>
    <submittedName>
        <fullName evidence="2">Uncharacterized protein</fullName>
    </submittedName>
</protein>
<name>A0A4Y1ZM04_ARAVE</name>
<accession>A0A4Y1ZM04</accession>